<feature type="transmembrane region" description="Helical" evidence="1">
    <location>
        <begin position="30"/>
        <end position="49"/>
    </location>
</feature>
<dbReference type="InterPro" id="IPR050248">
    <property type="entry name" value="Polysacc_deacetylase_ArnD"/>
</dbReference>
<dbReference type="InterPro" id="IPR011330">
    <property type="entry name" value="Glyco_hydro/deAcase_b/a-brl"/>
</dbReference>
<protein>
    <submittedName>
        <fullName evidence="3">Polysaccharide deacetylase family protein</fullName>
    </submittedName>
</protein>
<keyword evidence="1" id="KW-0472">Membrane</keyword>
<dbReference type="SUPFAM" id="SSF88713">
    <property type="entry name" value="Glycoside hydrolase/deacetylase"/>
    <property type="match status" value="1"/>
</dbReference>
<accession>A0A6G6GNK1</accession>
<keyword evidence="4" id="KW-1185">Reference proteome</keyword>
<dbReference type="InterPro" id="IPR002509">
    <property type="entry name" value="NODB_dom"/>
</dbReference>
<dbReference type="AlphaFoldDB" id="A0A6G6GNK1"/>
<dbReference type="PANTHER" id="PTHR10587">
    <property type="entry name" value="GLYCOSYL TRANSFERASE-RELATED"/>
    <property type="match status" value="1"/>
</dbReference>
<keyword evidence="1" id="KW-1133">Transmembrane helix</keyword>
<dbReference type="Gene3D" id="3.20.20.370">
    <property type="entry name" value="Glycoside hydrolase/deacetylase"/>
    <property type="match status" value="1"/>
</dbReference>
<feature type="transmembrane region" description="Helical" evidence="1">
    <location>
        <begin position="7"/>
        <end position="24"/>
    </location>
</feature>
<name>A0A6G6GNK1_9FLAO</name>
<dbReference type="RefSeq" id="WP_164680130.1">
    <property type="nucleotide sequence ID" value="NZ_CP049057.1"/>
</dbReference>
<evidence type="ECO:0000259" key="2">
    <source>
        <dbReference type="PROSITE" id="PS51677"/>
    </source>
</evidence>
<evidence type="ECO:0000256" key="1">
    <source>
        <dbReference type="SAM" id="Phobius"/>
    </source>
</evidence>
<evidence type="ECO:0000313" key="4">
    <source>
        <dbReference type="Proteomes" id="UP000505306"/>
    </source>
</evidence>
<dbReference type="GO" id="GO:0005975">
    <property type="term" value="P:carbohydrate metabolic process"/>
    <property type="evidence" value="ECO:0007669"/>
    <property type="project" value="InterPro"/>
</dbReference>
<sequence>MSNYLKYILACILFILGVYLVSGMHFQDALWVYLLLIVLMIFVSIVGHFSMRWNFHLKAFVGNKNETQKIVAITFDDGPNAVFTPDVLSLLEKFEATATFFCIGQNVIRHPELIKEAAEKGHTIANHSFSHSSTIDFNTTKGWLQEIEKTDAAIEKVLGTTPITFRPPYGVTTPALARAIKITKHRVVGWNIRPFDTTLKNKKKLVKRITRQIKPGAIILLHDSHDRIPYILEHLLLFLRENNYKTVSINNMMHDAS</sequence>
<dbReference type="PROSITE" id="PS51677">
    <property type="entry name" value="NODB"/>
    <property type="match status" value="1"/>
</dbReference>
<dbReference type="Proteomes" id="UP000505306">
    <property type="component" value="Chromosome"/>
</dbReference>
<organism evidence="3 4">
    <name type="scientific">Rasiella rasia</name>
    <dbReference type="NCBI Taxonomy" id="2744027"/>
    <lineage>
        <taxon>Bacteria</taxon>
        <taxon>Pseudomonadati</taxon>
        <taxon>Bacteroidota</taxon>
        <taxon>Flavobacteriia</taxon>
        <taxon>Flavobacteriales</taxon>
        <taxon>Flavobacteriaceae</taxon>
        <taxon>Rasiella</taxon>
    </lineage>
</organism>
<feature type="domain" description="NodB homology" evidence="2">
    <location>
        <begin position="69"/>
        <end position="247"/>
    </location>
</feature>
<dbReference type="KEGG" id="mgel:G5B37_11255"/>
<dbReference type="Pfam" id="PF01522">
    <property type="entry name" value="Polysacc_deac_1"/>
    <property type="match status" value="1"/>
</dbReference>
<dbReference type="CDD" id="cd10917">
    <property type="entry name" value="CE4_NodB_like_6s_7s"/>
    <property type="match status" value="1"/>
</dbReference>
<dbReference type="GO" id="GO:0016810">
    <property type="term" value="F:hydrolase activity, acting on carbon-nitrogen (but not peptide) bonds"/>
    <property type="evidence" value="ECO:0007669"/>
    <property type="project" value="InterPro"/>
</dbReference>
<gene>
    <name evidence="3" type="ORF">G5B37_11255</name>
</gene>
<reference evidence="3 4" key="1">
    <citation type="submission" date="2020-02" db="EMBL/GenBank/DDBJ databases">
        <title>Complete genome sequence of Flavobacteriaceae bacterium.</title>
        <authorList>
            <person name="Kim S.-J."/>
            <person name="Kim Y.-S."/>
            <person name="Kim K.-H."/>
        </authorList>
    </citation>
    <scope>NUCLEOTIDE SEQUENCE [LARGE SCALE GENOMIC DNA]</scope>
    <source>
        <strain evidence="3 4">RR4-40</strain>
    </source>
</reference>
<proteinExistence type="predicted"/>
<evidence type="ECO:0000313" key="3">
    <source>
        <dbReference type="EMBL" id="QIE60118.1"/>
    </source>
</evidence>
<keyword evidence="1" id="KW-0812">Transmembrane</keyword>
<dbReference type="EMBL" id="CP049057">
    <property type="protein sequence ID" value="QIE60118.1"/>
    <property type="molecule type" value="Genomic_DNA"/>
</dbReference>